<feature type="coiled-coil region" evidence="1">
    <location>
        <begin position="6"/>
        <end position="37"/>
    </location>
</feature>
<dbReference type="RefSeq" id="WP_058022894.1">
    <property type="nucleotide sequence ID" value="NZ_CP013189.1"/>
</dbReference>
<proteinExistence type="predicted"/>
<evidence type="ECO:0000256" key="1">
    <source>
        <dbReference type="SAM" id="Coils"/>
    </source>
</evidence>
<accession>A0A0S2KGR0</accession>
<dbReference type="AlphaFoldDB" id="A0A0S2KGR0"/>
<dbReference type="OrthoDB" id="6198858at2"/>
<dbReference type="Proteomes" id="UP000065641">
    <property type="component" value="Chromosome"/>
</dbReference>
<evidence type="ECO:0000313" key="2">
    <source>
        <dbReference type="EMBL" id="ALO47510.1"/>
    </source>
</evidence>
<reference evidence="2 3" key="1">
    <citation type="submission" date="2015-11" db="EMBL/GenBank/DDBJ databases">
        <authorList>
            <person name="Zhang Y."/>
            <person name="Guo Z."/>
        </authorList>
    </citation>
    <scope>NUCLEOTIDE SEQUENCE [LARGE SCALE GENOMIC DNA]</scope>
    <source>
        <strain evidence="2 3">KCTC 32221</strain>
    </source>
</reference>
<dbReference type="KEGG" id="pspi:PS2015_2882"/>
<dbReference type="EMBL" id="CP013189">
    <property type="protein sequence ID" value="ALO47510.1"/>
    <property type="molecule type" value="Genomic_DNA"/>
</dbReference>
<evidence type="ECO:0000313" key="3">
    <source>
        <dbReference type="Proteomes" id="UP000065641"/>
    </source>
</evidence>
<sequence>MSDLSKEEKQQRIAELREALSRLEAELNKDIEREQHEAIDHLDAQFILVEDKFHNLKTFWQTLKEEWSGQAGDR</sequence>
<keyword evidence="1" id="KW-0175">Coiled coil</keyword>
<protein>
    <submittedName>
        <fullName evidence="2">Uncharacterized protein</fullName>
    </submittedName>
</protein>
<gene>
    <name evidence="2" type="ORF">PS2015_2882</name>
</gene>
<keyword evidence="3" id="KW-1185">Reference proteome</keyword>
<name>A0A0S2KGR0_9GAMM</name>
<organism evidence="2 3">
    <name type="scientific">Pseudohongiella spirulinae</name>
    <dbReference type="NCBI Taxonomy" id="1249552"/>
    <lineage>
        <taxon>Bacteria</taxon>
        <taxon>Pseudomonadati</taxon>
        <taxon>Pseudomonadota</taxon>
        <taxon>Gammaproteobacteria</taxon>
        <taxon>Pseudomonadales</taxon>
        <taxon>Pseudohongiellaceae</taxon>
        <taxon>Pseudohongiella</taxon>
    </lineage>
</organism>
<dbReference type="STRING" id="1249552.PS2015_2882"/>